<dbReference type="InterPro" id="IPR044670">
    <property type="entry name" value="SOFL"/>
</dbReference>
<evidence type="ECO:0000256" key="3">
    <source>
        <dbReference type="ARBA" id="ARBA00022712"/>
    </source>
</evidence>
<feature type="region of interest" description="Disordered" evidence="7">
    <location>
        <begin position="114"/>
        <end position="150"/>
    </location>
</feature>
<evidence type="ECO:0000313" key="9">
    <source>
        <dbReference type="Proteomes" id="UP001153555"/>
    </source>
</evidence>
<dbReference type="PANTHER" id="PTHR33347">
    <property type="entry name" value="OSJNBA0091C07.3 PROTEIN"/>
    <property type="match status" value="1"/>
</dbReference>
<feature type="region of interest" description="Disordered" evidence="7">
    <location>
        <begin position="43"/>
        <end position="97"/>
    </location>
</feature>
<evidence type="ECO:0000256" key="4">
    <source>
        <dbReference type="ARBA" id="ARBA00022864"/>
    </source>
</evidence>
<keyword evidence="9" id="KW-1185">Reference proteome</keyword>
<dbReference type="GO" id="GO:0005737">
    <property type="term" value="C:cytoplasm"/>
    <property type="evidence" value="ECO:0007669"/>
    <property type="project" value="UniProtKB-SubCell"/>
</dbReference>
<evidence type="ECO:0000256" key="1">
    <source>
        <dbReference type="ARBA" id="ARBA00004496"/>
    </source>
</evidence>
<dbReference type="OrthoDB" id="759087at2759"/>
<keyword evidence="3" id="KW-0203">Cytokinin biosynthesis</keyword>
<dbReference type="AlphaFoldDB" id="A0A9N7P5U5"/>
<evidence type="ECO:0000313" key="8">
    <source>
        <dbReference type="EMBL" id="CAA0843367.1"/>
    </source>
</evidence>
<reference evidence="8" key="1">
    <citation type="submission" date="2019-12" db="EMBL/GenBank/DDBJ databases">
        <authorList>
            <person name="Scholes J."/>
        </authorList>
    </citation>
    <scope>NUCLEOTIDE SEQUENCE</scope>
</reference>
<keyword evidence="5" id="KW-0539">Nucleus</keyword>
<protein>
    <submittedName>
        <fullName evidence="8">Uncharacterized protein</fullName>
    </submittedName>
</protein>
<comment type="caution">
    <text evidence="8">The sequence shown here is derived from an EMBL/GenBank/DDBJ whole genome shotgun (WGS) entry which is preliminary data.</text>
</comment>
<keyword evidence="4" id="KW-0932">Cytokinin signaling pathway</keyword>
<keyword evidence="2" id="KW-0963">Cytoplasm</keyword>
<dbReference type="EMBL" id="CACSLK010035018">
    <property type="protein sequence ID" value="CAA0843367.1"/>
    <property type="molecule type" value="Genomic_DNA"/>
</dbReference>
<sequence length="150" mass="16649">MNNITTSDYSSGSESGWTTYWAQLSDSVYSNYDENISAHNIVNKYGGVDNDDNLSMLSDASSGPRQKMNEDNCSSFSGSKKSSNRKNKTREDEKHNSHFCLDDTATSTFLHFEREPSPKQHLGYTKPSTKGKSGVNAKFLSGGVRGRKMQ</sequence>
<evidence type="ECO:0000256" key="6">
    <source>
        <dbReference type="ARBA" id="ARBA00024199"/>
    </source>
</evidence>
<gene>
    <name evidence="8" type="ORF">SHERM_09141</name>
</gene>
<evidence type="ECO:0000256" key="2">
    <source>
        <dbReference type="ARBA" id="ARBA00022490"/>
    </source>
</evidence>
<evidence type="ECO:0000256" key="7">
    <source>
        <dbReference type="SAM" id="MobiDB-lite"/>
    </source>
</evidence>
<name>A0A9N7P5U5_STRHE</name>
<feature type="compositionally biased region" description="Polar residues" evidence="7">
    <location>
        <begin position="53"/>
        <end position="64"/>
    </location>
</feature>
<dbReference type="GO" id="GO:0009691">
    <property type="term" value="P:cytokinin biosynthetic process"/>
    <property type="evidence" value="ECO:0007669"/>
    <property type="project" value="UniProtKB-KW"/>
</dbReference>
<dbReference type="GO" id="GO:0009736">
    <property type="term" value="P:cytokinin-activated signaling pathway"/>
    <property type="evidence" value="ECO:0007669"/>
    <property type="project" value="UniProtKB-KW"/>
</dbReference>
<dbReference type="Proteomes" id="UP001153555">
    <property type="component" value="Unassembled WGS sequence"/>
</dbReference>
<evidence type="ECO:0000256" key="5">
    <source>
        <dbReference type="ARBA" id="ARBA00023242"/>
    </source>
</evidence>
<comment type="subcellular location">
    <subcellularLocation>
        <location evidence="1">Cytoplasm</location>
    </subcellularLocation>
</comment>
<dbReference type="PANTHER" id="PTHR33347:SF34">
    <property type="entry name" value="PROTEIN SOB FIVE-LIKE 6"/>
    <property type="match status" value="1"/>
</dbReference>
<proteinExistence type="inferred from homology"/>
<comment type="similarity">
    <text evidence="6">Belongs to the SOFL plant protein family.</text>
</comment>
<feature type="compositionally biased region" description="Low complexity" evidence="7">
    <location>
        <begin position="72"/>
        <end position="81"/>
    </location>
</feature>
<organism evidence="8 9">
    <name type="scientific">Striga hermonthica</name>
    <name type="common">Purple witchweed</name>
    <name type="synonym">Buchnera hermonthica</name>
    <dbReference type="NCBI Taxonomy" id="68872"/>
    <lineage>
        <taxon>Eukaryota</taxon>
        <taxon>Viridiplantae</taxon>
        <taxon>Streptophyta</taxon>
        <taxon>Embryophyta</taxon>
        <taxon>Tracheophyta</taxon>
        <taxon>Spermatophyta</taxon>
        <taxon>Magnoliopsida</taxon>
        <taxon>eudicotyledons</taxon>
        <taxon>Gunneridae</taxon>
        <taxon>Pentapetalae</taxon>
        <taxon>asterids</taxon>
        <taxon>lamiids</taxon>
        <taxon>Lamiales</taxon>
        <taxon>Orobanchaceae</taxon>
        <taxon>Buchnereae</taxon>
        <taxon>Striga</taxon>
    </lineage>
</organism>
<accession>A0A9N7P5U5</accession>